<dbReference type="InterPro" id="IPR011008">
    <property type="entry name" value="Dimeric_a/b-barrel"/>
</dbReference>
<gene>
    <name evidence="6" type="ORF">EDD30_1603</name>
</gene>
<dbReference type="Gene3D" id="1.10.10.10">
    <property type="entry name" value="Winged helix-like DNA-binding domain superfamily/Winged helix DNA-binding domain"/>
    <property type="match status" value="1"/>
</dbReference>
<dbReference type="Gene3D" id="3.30.70.920">
    <property type="match status" value="1"/>
</dbReference>
<dbReference type="EMBL" id="RJKL01000001">
    <property type="protein sequence ID" value="ROP28826.1"/>
    <property type="molecule type" value="Genomic_DNA"/>
</dbReference>
<feature type="region of interest" description="Disordered" evidence="4">
    <location>
        <begin position="1"/>
        <end position="43"/>
    </location>
</feature>
<dbReference type="AlphaFoldDB" id="A0A3N1GFG2"/>
<feature type="domain" description="HTH asnC-type" evidence="5">
    <location>
        <begin position="41"/>
        <end position="102"/>
    </location>
</feature>
<dbReference type="PRINTS" id="PR00033">
    <property type="entry name" value="HTHASNC"/>
</dbReference>
<evidence type="ECO:0000256" key="4">
    <source>
        <dbReference type="SAM" id="MobiDB-lite"/>
    </source>
</evidence>
<dbReference type="Pfam" id="PF13412">
    <property type="entry name" value="HTH_24"/>
    <property type="match status" value="1"/>
</dbReference>
<dbReference type="InterPro" id="IPR019888">
    <property type="entry name" value="Tscrpt_reg_AsnC-like"/>
</dbReference>
<dbReference type="InterPro" id="IPR036390">
    <property type="entry name" value="WH_DNA-bd_sf"/>
</dbReference>
<dbReference type="GO" id="GO:0005829">
    <property type="term" value="C:cytosol"/>
    <property type="evidence" value="ECO:0007669"/>
    <property type="project" value="TreeGrafter"/>
</dbReference>
<dbReference type="SUPFAM" id="SSF54909">
    <property type="entry name" value="Dimeric alpha+beta barrel"/>
    <property type="match status" value="1"/>
</dbReference>
<dbReference type="InterPro" id="IPR000485">
    <property type="entry name" value="AsnC-type_HTH_dom"/>
</dbReference>
<evidence type="ECO:0000313" key="6">
    <source>
        <dbReference type="EMBL" id="ROP28826.1"/>
    </source>
</evidence>
<accession>A0A3N1GFG2</accession>
<evidence type="ECO:0000256" key="2">
    <source>
        <dbReference type="ARBA" id="ARBA00023125"/>
    </source>
</evidence>
<name>A0A3N1GFG2_9ACTN</name>
<protein>
    <submittedName>
        <fullName evidence="6">AsnC family transcriptional regulator</fullName>
    </submittedName>
</protein>
<dbReference type="Proteomes" id="UP000271683">
    <property type="component" value="Unassembled WGS sequence"/>
</dbReference>
<keyword evidence="1" id="KW-0805">Transcription regulation</keyword>
<keyword evidence="2" id="KW-0238">DNA-binding</keyword>
<dbReference type="InterPro" id="IPR019887">
    <property type="entry name" value="Tscrpt_reg_AsnC/Lrp_C"/>
</dbReference>
<dbReference type="PANTHER" id="PTHR30154:SF34">
    <property type="entry name" value="TRANSCRIPTIONAL REGULATOR AZLB"/>
    <property type="match status" value="1"/>
</dbReference>
<dbReference type="InterPro" id="IPR036388">
    <property type="entry name" value="WH-like_DNA-bd_sf"/>
</dbReference>
<sequence>MYGQERRMISDEWPMPADGSGNMSTERPPADGPAGRSAGPLDPTDAALLAELRRDGRISIRALAERTHISRSNAYTRVSRMVEDGTIRGFSAEVDPHSVGLGTTAYVAITIDQTAWRLVAAGISEIPYVEHFALIGGDNDVLALVRAPDNTALRDVVLDRIQDIPGVRTTRTWLVFEERTGRGVPYGDGEG</sequence>
<reference evidence="6 7" key="1">
    <citation type="submission" date="2018-11" db="EMBL/GenBank/DDBJ databases">
        <title>Sequencing the genomes of 1000 actinobacteria strains.</title>
        <authorList>
            <person name="Klenk H.-P."/>
        </authorList>
    </citation>
    <scope>NUCLEOTIDE SEQUENCE [LARGE SCALE GENOMIC DNA]</scope>
    <source>
        <strain evidence="6 7">DSM 43634</strain>
    </source>
</reference>
<keyword evidence="3" id="KW-0804">Transcription</keyword>
<dbReference type="GO" id="GO:0043200">
    <property type="term" value="P:response to amino acid"/>
    <property type="evidence" value="ECO:0007669"/>
    <property type="project" value="TreeGrafter"/>
</dbReference>
<dbReference type="PANTHER" id="PTHR30154">
    <property type="entry name" value="LEUCINE-RESPONSIVE REGULATORY PROTEIN"/>
    <property type="match status" value="1"/>
</dbReference>
<evidence type="ECO:0000313" key="7">
    <source>
        <dbReference type="Proteomes" id="UP000271683"/>
    </source>
</evidence>
<comment type="caution">
    <text evidence="6">The sequence shown here is derived from an EMBL/GenBank/DDBJ whole genome shotgun (WGS) entry which is preliminary data.</text>
</comment>
<organism evidence="6 7">
    <name type="scientific">Couchioplanes caeruleus</name>
    <dbReference type="NCBI Taxonomy" id="56438"/>
    <lineage>
        <taxon>Bacteria</taxon>
        <taxon>Bacillati</taxon>
        <taxon>Actinomycetota</taxon>
        <taxon>Actinomycetes</taxon>
        <taxon>Micromonosporales</taxon>
        <taxon>Micromonosporaceae</taxon>
        <taxon>Couchioplanes</taxon>
    </lineage>
</organism>
<evidence type="ECO:0000259" key="5">
    <source>
        <dbReference type="PROSITE" id="PS50956"/>
    </source>
</evidence>
<proteinExistence type="predicted"/>
<dbReference type="SMART" id="SM00344">
    <property type="entry name" value="HTH_ASNC"/>
    <property type="match status" value="1"/>
</dbReference>
<dbReference type="InterPro" id="IPR011991">
    <property type="entry name" value="ArsR-like_HTH"/>
</dbReference>
<dbReference type="GO" id="GO:0043565">
    <property type="term" value="F:sequence-specific DNA binding"/>
    <property type="evidence" value="ECO:0007669"/>
    <property type="project" value="InterPro"/>
</dbReference>
<dbReference type="PROSITE" id="PS50956">
    <property type="entry name" value="HTH_ASNC_2"/>
    <property type="match status" value="1"/>
</dbReference>
<evidence type="ECO:0000256" key="1">
    <source>
        <dbReference type="ARBA" id="ARBA00023015"/>
    </source>
</evidence>
<dbReference type="CDD" id="cd00090">
    <property type="entry name" value="HTH_ARSR"/>
    <property type="match status" value="1"/>
</dbReference>
<evidence type="ECO:0000256" key="3">
    <source>
        <dbReference type="ARBA" id="ARBA00023163"/>
    </source>
</evidence>
<dbReference type="SUPFAM" id="SSF46785">
    <property type="entry name" value="Winged helix' DNA-binding domain"/>
    <property type="match status" value="1"/>
</dbReference>
<feature type="compositionally biased region" description="Basic and acidic residues" evidence="4">
    <location>
        <begin position="1"/>
        <end position="10"/>
    </location>
</feature>
<dbReference type="Pfam" id="PF01037">
    <property type="entry name" value="AsnC_trans_reg"/>
    <property type="match status" value="1"/>
</dbReference>